<dbReference type="SUPFAM" id="SSF51445">
    <property type="entry name" value="(Trans)glycosidases"/>
    <property type="match status" value="1"/>
</dbReference>
<keyword evidence="5 7" id="KW-0326">Glycosidase</keyword>
<reference evidence="10" key="1">
    <citation type="submission" date="2013-12" db="EMBL/GenBank/DDBJ databases">
        <title>The Genome Sequence of Aphanomyces astaci APO3.</title>
        <authorList>
            <consortium name="The Broad Institute Genomics Platform"/>
            <person name="Russ C."/>
            <person name="Tyler B."/>
            <person name="van West P."/>
            <person name="Dieguez-Uribeondo J."/>
            <person name="Young S.K."/>
            <person name="Zeng Q."/>
            <person name="Gargeya S."/>
            <person name="Fitzgerald M."/>
            <person name="Abouelleil A."/>
            <person name="Alvarado L."/>
            <person name="Chapman S.B."/>
            <person name="Gainer-Dewar J."/>
            <person name="Goldberg J."/>
            <person name="Griggs A."/>
            <person name="Gujja S."/>
            <person name="Hansen M."/>
            <person name="Howarth C."/>
            <person name="Imamovic A."/>
            <person name="Ireland A."/>
            <person name="Larimer J."/>
            <person name="McCowan C."/>
            <person name="Murphy C."/>
            <person name="Pearson M."/>
            <person name="Poon T.W."/>
            <person name="Priest M."/>
            <person name="Roberts A."/>
            <person name="Saif S."/>
            <person name="Shea T."/>
            <person name="Sykes S."/>
            <person name="Wortman J."/>
            <person name="Nusbaum C."/>
            <person name="Birren B."/>
        </authorList>
    </citation>
    <scope>NUCLEOTIDE SEQUENCE [LARGE SCALE GENOMIC DNA]</scope>
    <source>
        <strain evidence="10">APO3</strain>
    </source>
</reference>
<keyword evidence="6" id="KW-0624">Polysaccharide degradation</keyword>
<dbReference type="PANTHER" id="PTHR35923">
    <property type="entry name" value="MAJOR EXTRACELLULAR ENDOGLUCANASE"/>
    <property type="match status" value="1"/>
</dbReference>
<dbReference type="GeneID" id="20802412"/>
<evidence type="ECO:0000256" key="5">
    <source>
        <dbReference type="ARBA" id="ARBA00023295"/>
    </source>
</evidence>
<dbReference type="AlphaFoldDB" id="W4HAE4"/>
<dbReference type="STRING" id="112090.W4HAE4"/>
<keyword evidence="8" id="KW-0472">Membrane</keyword>
<keyword evidence="8" id="KW-0812">Transmembrane</keyword>
<comment type="similarity">
    <text evidence="1 7">Belongs to the glycosyl hydrolase 5 (cellulase A) family.</text>
</comment>
<dbReference type="InterPro" id="IPR017853">
    <property type="entry name" value="GH"/>
</dbReference>
<proteinExistence type="inferred from homology"/>
<gene>
    <name evidence="10" type="ORF">H257_00416</name>
</gene>
<evidence type="ECO:0000256" key="4">
    <source>
        <dbReference type="ARBA" id="ARBA00023277"/>
    </source>
</evidence>
<accession>W4HAE4</accession>
<evidence type="ECO:0000256" key="2">
    <source>
        <dbReference type="ARBA" id="ARBA00022801"/>
    </source>
</evidence>
<dbReference type="GO" id="GO:0004553">
    <property type="term" value="F:hydrolase activity, hydrolyzing O-glycosyl compounds"/>
    <property type="evidence" value="ECO:0007669"/>
    <property type="project" value="InterPro"/>
</dbReference>
<feature type="transmembrane region" description="Helical" evidence="8">
    <location>
        <begin position="63"/>
        <end position="84"/>
    </location>
</feature>
<dbReference type="VEuPathDB" id="FungiDB:H257_00416"/>
<keyword evidence="4" id="KW-0119">Carbohydrate metabolism</keyword>
<keyword evidence="8" id="KW-1133">Transmembrane helix</keyword>
<evidence type="ECO:0000259" key="9">
    <source>
        <dbReference type="Pfam" id="PF00150"/>
    </source>
</evidence>
<organism evidence="10">
    <name type="scientific">Aphanomyces astaci</name>
    <name type="common">Crayfish plague agent</name>
    <dbReference type="NCBI Taxonomy" id="112090"/>
    <lineage>
        <taxon>Eukaryota</taxon>
        <taxon>Sar</taxon>
        <taxon>Stramenopiles</taxon>
        <taxon>Oomycota</taxon>
        <taxon>Saprolegniomycetes</taxon>
        <taxon>Saprolegniales</taxon>
        <taxon>Verrucalvaceae</taxon>
        <taxon>Aphanomyces</taxon>
    </lineage>
</organism>
<dbReference type="Gene3D" id="3.20.20.80">
    <property type="entry name" value="Glycosidases"/>
    <property type="match status" value="1"/>
</dbReference>
<feature type="domain" description="Glycoside hydrolase family 5" evidence="9">
    <location>
        <begin position="167"/>
        <end position="508"/>
    </location>
</feature>
<evidence type="ECO:0000256" key="3">
    <source>
        <dbReference type="ARBA" id="ARBA00023001"/>
    </source>
</evidence>
<evidence type="ECO:0000256" key="6">
    <source>
        <dbReference type="ARBA" id="ARBA00023326"/>
    </source>
</evidence>
<dbReference type="InterPro" id="IPR001547">
    <property type="entry name" value="Glyco_hydro_5"/>
</dbReference>
<keyword evidence="3" id="KW-0136">Cellulose degradation</keyword>
<dbReference type="RefSeq" id="XP_009821405.1">
    <property type="nucleotide sequence ID" value="XM_009823103.1"/>
</dbReference>
<keyword evidence="2 7" id="KW-0378">Hydrolase</keyword>
<dbReference type="OrthoDB" id="442731at2759"/>
<sequence length="563" mass="61809">MADTVDDHRLSMTQWRESQRLSTSSSSSCLVKPRPTEVKVAIVPAPQDKVETKREYKGRIRTWPGLVLLAIFVTGAIVLIATSAQRAHQASKDRARVANELLFRNRSGTLLPSDILDSVIATPDDDGQVGNPKTYPASQCAQLDYQSKNGKIVAVMTNGTEVALSIKGVNWFGMETGLAVPFGLWENQKNGTTAFVLAAFLAANKFNAVRLPVCILSILRNTKPEKSLVNVESNRALDLTNYMTTLQSLIKVLAYRRIGVLISLHTLTPMQSGGNWYSDALGVSKLDFLKAVDILTTNLCSNEYWNVMGLDAKNEPFEATWAEFADGAATIGNRMLRTPHGIPIHLLVLTVYVLEGCPQWSIYVEGVNKGTKSVTIDGTAFSYFDWWGGGLQGAGATPVTVTTKHKVVYAPHYYNTGVFPQPYLYGPGGVGDELDDKTLKRRVEGTSFDMFGYLNLKQADAVVLGEFAGLYATDGHPLKTTRRVTDALIEIMLQQKCAGGFMWSLNPESAYQYNPAPGHYTEGLLLDDWLTPNAVFVKGMAAMDAFPDLRMLPCDPTPPRRPL</sequence>
<evidence type="ECO:0000313" key="10">
    <source>
        <dbReference type="EMBL" id="ETV89005.1"/>
    </source>
</evidence>
<dbReference type="Pfam" id="PF00150">
    <property type="entry name" value="Cellulase"/>
    <property type="match status" value="1"/>
</dbReference>
<evidence type="ECO:0000256" key="7">
    <source>
        <dbReference type="RuleBase" id="RU361153"/>
    </source>
</evidence>
<dbReference type="PANTHER" id="PTHR35923:SF2">
    <property type="entry name" value="ENDOGLUCANASE"/>
    <property type="match status" value="1"/>
</dbReference>
<protein>
    <recommendedName>
        <fullName evidence="9">Glycoside hydrolase family 5 domain-containing protein</fullName>
    </recommendedName>
</protein>
<dbReference type="GO" id="GO:0030245">
    <property type="term" value="P:cellulose catabolic process"/>
    <property type="evidence" value="ECO:0007669"/>
    <property type="project" value="UniProtKB-KW"/>
</dbReference>
<dbReference type="EMBL" id="KI913114">
    <property type="protein sequence ID" value="ETV89005.1"/>
    <property type="molecule type" value="Genomic_DNA"/>
</dbReference>
<name>W4HAE4_APHAT</name>
<evidence type="ECO:0000256" key="1">
    <source>
        <dbReference type="ARBA" id="ARBA00005641"/>
    </source>
</evidence>
<evidence type="ECO:0000256" key="8">
    <source>
        <dbReference type="SAM" id="Phobius"/>
    </source>
</evidence>